<keyword evidence="1" id="KW-0677">Repeat</keyword>
<reference evidence="7" key="1">
    <citation type="submission" date="2025-08" db="UniProtKB">
        <authorList>
            <consortium name="RefSeq"/>
        </authorList>
    </citation>
    <scope>IDENTIFICATION</scope>
    <source>
        <tissue evidence="7">Muscle</tissue>
    </source>
</reference>
<comment type="similarity">
    <text evidence="3">Belongs to the SOWAH family.</text>
</comment>
<dbReference type="FunCoup" id="A0A2Y9F768">
    <property type="interactions" value="56"/>
</dbReference>
<evidence type="ECO:0000256" key="5">
    <source>
        <dbReference type="SAM" id="MobiDB-lite"/>
    </source>
</evidence>
<feature type="compositionally biased region" description="Pro residues" evidence="5">
    <location>
        <begin position="1"/>
        <end position="11"/>
    </location>
</feature>
<dbReference type="Pfam" id="PF12796">
    <property type="entry name" value="Ank_2"/>
    <property type="match status" value="1"/>
</dbReference>
<dbReference type="InParanoid" id="A0A2Y9F768"/>
<feature type="region of interest" description="Disordered" evidence="5">
    <location>
        <begin position="1"/>
        <end position="144"/>
    </location>
</feature>
<gene>
    <name evidence="7" type="primary">SOWAHD</name>
</gene>
<dbReference type="Proteomes" id="UP000248484">
    <property type="component" value="Chromosome 21"/>
</dbReference>
<keyword evidence="6" id="KW-1185">Reference proteome</keyword>
<name>A0A2Y9F768_PHYMC</name>
<proteinExistence type="inferred from homology"/>
<dbReference type="OrthoDB" id="60433at2759"/>
<dbReference type="PROSITE" id="PS50297">
    <property type="entry name" value="ANK_REP_REGION"/>
    <property type="match status" value="1"/>
</dbReference>
<evidence type="ECO:0000313" key="6">
    <source>
        <dbReference type="Proteomes" id="UP000248484"/>
    </source>
</evidence>
<evidence type="ECO:0000256" key="2">
    <source>
        <dbReference type="ARBA" id="ARBA00023043"/>
    </source>
</evidence>
<evidence type="ECO:0000313" key="7">
    <source>
        <dbReference type="RefSeq" id="XP_007116698.4"/>
    </source>
</evidence>
<dbReference type="CTD" id="347454"/>
<dbReference type="InterPro" id="IPR036770">
    <property type="entry name" value="Ankyrin_rpt-contain_sf"/>
</dbReference>
<feature type="region of interest" description="Disordered" evidence="5">
    <location>
        <begin position="159"/>
        <end position="183"/>
    </location>
</feature>
<sequence length="395" mass="42088">MAGAPTPPRPPTARAGGPPSARSRSPSLFSPPSLPPSEPNCSSRFLPQRQRQFLSWWGPGRAANARHWNSRGGRTMAEPRGAAKPAAPKASFAPTELSRRSAPQPRPSRVDTVSLGRYRGSATASREPPFHGLLMPSGTGSGRRRGALRELLGLQGAAPAGWLSEERPEEQSPGGPNGPSGSGLCLEPREHAWILAAAEGRFEALQELLEVEPGLLLRGDPITGYTVLHWLAKHGRHEELILVHDFAQRRGLRLDVSAPGSGGLTPLHLAALQGHDMVVKVLVGALGADPTRRDHSGHRACHYLRPDAPWTLRELSGAEDWETAGGSERNNANNNSSGGGAACTPRRAPSAVSAPVVETRARAAAAPAKGKDSAGRRVAQIQGLLRHMFPFFQDR</sequence>
<organism evidence="6 7">
    <name type="scientific">Physeter macrocephalus</name>
    <name type="common">Sperm whale</name>
    <name type="synonym">Physeter catodon</name>
    <dbReference type="NCBI Taxonomy" id="9755"/>
    <lineage>
        <taxon>Eukaryota</taxon>
        <taxon>Metazoa</taxon>
        <taxon>Chordata</taxon>
        <taxon>Craniata</taxon>
        <taxon>Vertebrata</taxon>
        <taxon>Euteleostomi</taxon>
        <taxon>Mammalia</taxon>
        <taxon>Eutheria</taxon>
        <taxon>Laurasiatheria</taxon>
        <taxon>Artiodactyla</taxon>
        <taxon>Whippomorpha</taxon>
        <taxon>Cetacea</taxon>
        <taxon>Odontoceti</taxon>
        <taxon>Physeteridae</taxon>
        <taxon>Physeter</taxon>
    </lineage>
</organism>
<feature type="compositionally biased region" description="Low complexity" evidence="5">
    <location>
        <begin position="78"/>
        <end position="94"/>
    </location>
</feature>
<dbReference type="RefSeq" id="XP_007116698.4">
    <property type="nucleotide sequence ID" value="XM_007116636.4"/>
</dbReference>
<keyword evidence="2 4" id="KW-0040">ANK repeat</keyword>
<dbReference type="KEGG" id="pcad:102976348"/>
<protein>
    <submittedName>
        <fullName evidence="7">Ankyrin repeat domain-containing protein SOWAHD</fullName>
    </submittedName>
</protein>
<accession>A0A2Y9F768</accession>
<feature type="compositionally biased region" description="Low complexity" evidence="5">
    <location>
        <begin position="324"/>
        <end position="336"/>
    </location>
</feature>
<evidence type="ECO:0000256" key="3">
    <source>
        <dbReference type="ARBA" id="ARBA00038122"/>
    </source>
</evidence>
<evidence type="ECO:0000256" key="1">
    <source>
        <dbReference type="ARBA" id="ARBA00022737"/>
    </source>
</evidence>
<dbReference type="PANTHER" id="PTHR14491:SF8">
    <property type="entry name" value="ANKYRIN REPEAT DOMAIN-CONTAINING PROTEIN SOWAHD"/>
    <property type="match status" value="1"/>
</dbReference>
<feature type="compositionally biased region" description="Low complexity" evidence="5">
    <location>
        <begin position="12"/>
        <end position="31"/>
    </location>
</feature>
<dbReference type="GeneID" id="102976348"/>
<feature type="region of interest" description="Disordered" evidence="5">
    <location>
        <begin position="321"/>
        <end position="353"/>
    </location>
</feature>
<dbReference type="InterPro" id="IPR002110">
    <property type="entry name" value="Ankyrin_rpt"/>
</dbReference>
<dbReference type="PANTHER" id="PTHR14491">
    <property type="entry name" value="SOSONDOWAH, ISOFORM G"/>
    <property type="match status" value="1"/>
</dbReference>
<dbReference type="PROSITE" id="PS50088">
    <property type="entry name" value="ANK_REPEAT"/>
    <property type="match status" value="1"/>
</dbReference>
<dbReference type="AlphaFoldDB" id="A0A2Y9F768"/>
<dbReference type="Gene3D" id="1.25.40.20">
    <property type="entry name" value="Ankyrin repeat-containing domain"/>
    <property type="match status" value="1"/>
</dbReference>
<feature type="repeat" description="ANK" evidence="4">
    <location>
        <begin position="262"/>
        <end position="283"/>
    </location>
</feature>
<dbReference type="SUPFAM" id="SSF48403">
    <property type="entry name" value="Ankyrin repeat"/>
    <property type="match status" value="1"/>
</dbReference>
<evidence type="ECO:0000256" key="4">
    <source>
        <dbReference type="PROSITE-ProRule" id="PRU00023"/>
    </source>
</evidence>